<dbReference type="InterPro" id="IPR034804">
    <property type="entry name" value="SQR/QFR_C/D"/>
</dbReference>
<dbReference type="Proteomes" id="UP000249061">
    <property type="component" value="Unassembled WGS sequence"/>
</dbReference>
<proteinExistence type="predicted"/>
<evidence type="ECO:0000313" key="3">
    <source>
        <dbReference type="Proteomes" id="UP000249061"/>
    </source>
</evidence>
<dbReference type="Gene3D" id="1.20.1300.10">
    <property type="entry name" value="Fumarate reductase/succinate dehydrogenase, transmembrane subunit"/>
    <property type="match status" value="1"/>
</dbReference>
<dbReference type="CDD" id="cd03498">
    <property type="entry name" value="SQR_TypeB_2_TM"/>
    <property type="match status" value="1"/>
</dbReference>
<evidence type="ECO:0000256" key="1">
    <source>
        <dbReference type="SAM" id="Phobius"/>
    </source>
</evidence>
<dbReference type="NCBIfam" id="TIGR02046">
    <property type="entry name" value="sdhC_b558_fam"/>
    <property type="match status" value="1"/>
</dbReference>
<feature type="transmembrane region" description="Helical" evidence="1">
    <location>
        <begin position="218"/>
        <end position="239"/>
    </location>
</feature>
<protein>
    <recommendedName>
        <fullName evidence="4">Succinate dehydrogenase cytochrome b subunit</fullName>
    </recommendedName>
</protein>
<dbReference type="SUPFAM" id="SSF81343">
    <property type="entry name" value="Fumarate reductase respiratory complex transmembrane subunits"/>
    <property type="match status" value="1"/>
</dbReference>
<keyword evidence="1" id="KW-1133">Transmembrane helix</keyword>
<keyword evidence="1" id="KW-0472">Membrane</keyword>
<feature type="transmembrane region" description="Helical" evidence="1">
    <location>
        <begin position="174"/>
        <end position="198"/>
    </location>
</feature>
<reference evidence="2 3" key="1">
    <citation type="submission" date="2017-08" db="EMBL/GenBank/DDBJ databases">
        <title>Infants hospitalized years apart are colonized by the same room-sourced microbial strains.</title>
        <authorList>
            <person name="Brooks B."/>
            <person name="Olm M.R."/>
            <person name="Firek B.A."/>
            <person name="Baker R."/>
            <person name="Thomas B.C."/>
            <person name="Morowitz M.J."/>
            <person name="Banfield J.F."/>
        </authorList>
    </citation>
    <scope>NUCLEOTIDE SEQUENCE [LARGE SCALE GENOMIC DNA]</scope>
    <source>
        <strain evidence="2">S2_003_000_R2_14</strain>
    </source>
</reference>
<keyword evidence="1" id="KW-0812">Transmembrane</keyword>
<dbReference type="GO" id="GO:0016020">
    <property type="term" value="C:membrane"/>
    <property type="evidence" value="ECO:0007669"/>
    <property type="project" value="InterPro"/>
</dbReference>
<dbReference type="EMBL" id="QFQP01000018">
    <property type="protein sequence ID" value="PZR10222.1"/>
    <property type="molecule type" value="Genomic_DNA"/>
</dbReference>
<accession>A0A2W5T5A0</accession>
<feature type="transmembrane region" description="Helical" evidence="1">
    <location>
        <begin position="32"/>
        <end position="54"/>
    </location>
</feature>
<evidence type="ECO:0000313" key="2">
    <source>
        <dbReference type="EMBL" id="PZR10222.1"/>
    </source>
</evidence>
<name>A0A2W5T5A0_9BACT</name>
<sequence length="241" mass="25855">MAEAMELKRETTGESLLGSLVKFMKSSVGSKVVMAATGLGLWVFIIGHLAGNLLAFAGRDVFNGYATALKSNALLLWGARSALLIGIPLHVFTAIRTVQLNRAARPVDYAYANKSPTSGAAKSMMITGAVVLVYFLYHLAHFTWHVTGPQPAALLPDGHYDAYSMLVMGFQQPLIALLYVGAQILLAAHLSHGIYSIFQHLGFWGPRWTPFLKNAALVVGYGICAAFASIPLAVLVGIIKP</sequence>
<organism evidence="2 3">
    <name type="scientific">Archangium gephyra</name>
    <dbReference type="NCBI Taxonomy" id="48"/>
    <lineage>
        <taxon>Bacteria</taxon>
        <taxon>Pseudomonadati</taxon>
        <taxon>Myxococcota</taxon>
        <taxon>Myxococcia</taxon>
        <taxon>Myxococcales</taxon>
        <taxon>Cystobacterineae</taxon>
        <taxon>Archangiaceae</taxon>
        <taxon>Archangium</taxon>
    </lineage>
</organism>
<feature type="transmembrane region" description="Helical" evidence="1">
    <location>
        <begin position="74"/>
        <end position="95"/>
    </location>
</feature>
<dbReference type="InterPro" id="IPR011138">
    <property type="entry name" value="Cytochrome_b-558"/>
</dbReference>
<comment type="caution">
    <text evidence="2">The sequence shown here is derived from an EMBL/GenBank/DDBJ whole genome shotgun (WGS) entry which is preliminary data.</text>
</comment>
<dbReference type="AlphaFoldDB" id="A0A2W5T5A0"/>
<gene>
    <name evidence="2" type="ORF">DI536_20575</name>
</gene>
<evidence type="ECO:0008006" key="4">
    <source>
        <dbReference type="Google" id="ProtNLM"/>
    </source>
</evidence>